<sequence length="170" mass="19103">MVFKSLWLSTVLAGALVTAAPGHAEYANDGYDYVNGQWTGWYRAHVSDNVWDEYINGQYYWRRDFNTNWVTQYLGGLWFGYYSAQPNDIYIAFNNAWVPFAQYIAMLQAQLQAQQQSGGLTLTIGGSTGVDYTKGNFGADFGSFLDYLGTCPTCPRLSPGPWTLRQGQAR</sequence>
<evidence type="ECO:0000256" key="1">
    <source>
        <dbReference type="SAM" id="SignalP"/>
    </source>
</evidence>
<proteinExistence type="predicted"/>
<evidence type="ECO:0000313" key="3">
    <source>
        <dbReference type="Proteomes" id="UP001225596"/>
    </source>
</evidence>
<organism evidence="2 3">
    <name type="scientific">Keguizhuia sedimenti</name>
    <dbReference type="NCBI Taxonomy" id="3064264"/>
    <lineage>
        <taxon>Bacteria</taxon>
        <taxon>Pseudomonadati</taxon>
        <taxon>Pseudomonadota</taxon>
        <taxon>Betaproteobacteria</taxon>
        <taxon>Burkholderiales</taxon>
        <taxon>Oxalobacteraceae</taxon>
        <taxon>Keguizhuia</taxon>
    </lineage>
</organism>
<dbReference type="EMBL" id="JAUYVH010000002">
    <property type="protein sequence ID" value="MDQ9169570.1"/>
    <property type="molecule type" value="Genomic_DNA"/>
</dbReference>
<comment type="caution">
    <text evidence="2">The sequence shown here is derived from an EMBL/GenBank/DDBJ whole genome shotgun (WGS) entry which is preliminary data.</text>
</comment>
<gene>
    <name evidence="2" type="ORF">Q8A64_04005</name>
</gene>
<dbReference type="RefSeq" id="WP_338435508.1">
    <property type="nucleotide sequence ID" value="NZ_JAUYVH010000002.1"/>
</dbReference>
<evidence type="ECO:0000313" key="2">
    <source>
        <dbReference type="EMBL" id="MDQ9169570.1"/>
    </source>
</evidence>
<name>A0ABU1BKQ4_9BURK</name>
<keyword evidence="3" id="KW-1185">Reference proteome</keyword>
<keyword evidence="1" id="KW-0732">Signal</keyword>
<reference evidence="2 3" key="1">
    <citation type="submission" date="2023-08" db="EMBL/GenBank/DDBJ databases">
        <title>Oxalobacteraceae gen .nov., isolated from river sludge outside the plant.</title>
        <authorList>
            <person name="Zhao S.Y."/>
        </authorList>
    </citation>
    <scope>NUCLEOTIDE SEQUENCE [LARGE SCALE GENOMIC DNA]</scope>
    <source>
        <strain evidence="2 3">R-40</strain>
    </source>
</reference>
<accession>A0ABU1BKQ4</accession>
<dbReference type="Proteomes" id="UP001225596">
    <property type="component" value="Unassembled WGS sequence"/>
</dbReference>
<protein>
    <submittedName>
        <fullName evidence="2">Uncharacterized protein</fullName>
    </submittedName>
</protein>
<feature type="chain" id="PRO_5046470988" evidence="1">
    <location>
        <begin position="25"/>
        <end position="170"/>
    </location>
</feature>
<feature type="signal peptide" evidence="1">
    <location>
        <begin position="1"/>
        <end position="24"/>
    </location>
</feature>